<sequence length="708" mass="79333">MSHVNTSQRYTQNVSRLDHERASLSGLPRQFVNSMKTLFNILDDAGVGYVPLTEIERRWRDDAVPNLPGVLDSLRAVAPKNGLLSFDVFVWGLRSALAKARKCRDNNQDKRFETNDVKSCIYTNQMEADYTNRMKENVKPQASKTNDVIQKRLQCLKMNVRGPRSSSYFAQPASDKCEYDKSPTVDQQSSTDTILQNENHCGGFKPNHRRSNSGPITTARYTLQIPPMPWDKEFSKSTKMGYATKFSARSLKGDFAETESDLTTASTAKRLFGKSELDRVTAKTLFVTTDKEDPLKPVALSGTFIGLTGTVQRTKSTSANQHDSLRRPKHTTSNIISSSETCFGLKNSSTLEKGLPKPGLEQAKADTDCFQQYASAVESGDEHFTGLDRNSWNERKRAASTIPRGNTDVANQDGEGRRCNSASPPERPVMKSAINSNSPDLDLNLSFDEEEIDREINLSTQKNLNHFTTLKELTKPPPPGRVVTARKAIFSNDTFANSSTYPTSSIGKNNIHYGTVGKRRNNKRREQRRHTVADGIDYNALKCIKQLEQEKDLIMQGIKALDIGHQWFQRRLCEVQERQRQVENVGIKSTAIETEFVLGLETEPGSASTRLDLFLTKVSQMNRLLKSIVDLSNVNGTKGSLAPERSPENSSVLDALREQNHLLTMEVACQTDRIDQLEREKSVLVQQLFQAKAEALSGEEKFNTSIFI</sequence>
<reference evidence="4 5" key="1">
    <citation type="submission" date="2024-02" db="EMBL/GenBank/DDBJ databases">
        <authorList>
            <person name="Daric V."/>
            <person name="Darras S."/>
        </authorList>
    </citation>
    <scope>NUCLEOTIDE SEQUENCE [LARGE SCALE GENOMIC DNA]</scope>
</reference>
<organism evidence="4 5">
    <name type="scientific">Clavelina lepadiformis</name>
    <name type="common">Light-bulb sea squirt</name>
    <name type="synonym">Ascidia lepadiformis</name>
    <dbReference type="NCBI Taxonomy" id="159417"/>
    <lineage>
        <taxon>Eukaryota</taxon>
        <taxon>Metazoa</taxon>
        <taxon>Chordata</taxon>
        <taxon>Tunicata</taxon>
        <taxon>Ascidiacea</taxon>
        <taxon>Aplousobranchia</taxon>
        <taxon>Clavelinidae</taxon>
        <taxon>Clavelina</taxon>
    </lineage>
</organism>
<dbReference type="PANTHER" id="PTHR14907">
    <property type="entry name" value="FI14130P"/>
    <property type="match status" value="1"/>
</dbReference>
<evidence type="ECO:0000256" key="1">
    <source>
        <dbReference type="SAM" id="Coils"/>
    </source>
</evidence>
<comment type="caution">
    <text evidence="4">The sequence shown here is derived from an EMBL/GenBank/DDBJ whole genome shotgun (WGS) entry which is preliminary data.</text>
</comment>
<gene>
    <name evidence="4" type="ORF">CVLEPA_LOCUS4833</name>
</gene>
<feature type="coiled-coil region" evidence="1">
    <location>
        <begin position="660"/>
        <end position="694"/>
    </location>
</feature>
<accession>A0ABP0F6A1</accession>
<feature type="domain" description="Suppressor APC" evidence="3">
    <location>
        <begin position="26"/>
        <end position="102"/>
    </location>
</feature>
<dbReference type="InterPro" id="IPR026828">
    <property type="entry name" value="SAPC2_1/2"/>
</dbReference>
<protein>
    <recommendedName>
        <fullName evidence="3">Suppressor APC domain-containing protein</fullName>
    </recommendedName>
</protein>
<feature type="region of interest" description="Disordered" evidence="2">
    <location>
        <begin position="396"/>
        <end position="437"/>
    </location>
</feature>
<dbReference type="InterPro" id="IPR057953">
    <property type="entry name" value="SAPC2_N"/>
</dbReference>
<dbReference type="Pfam" id="PF11414">
    <property type="entry name" value="Suppressor_APC"/>
    <property type="match status" value="1"/>
</dbReference>
<evidence type="ECO:0000259" key="3">
    <source>
        <dbReference type="Pfam" id="PF25825"/>
    </source>
</evidence>
<evidence type="ECO:0000313" key="5">
    <source>
        <dbReference type="Proteomes" id="UP001642483"/>
    </source>
</evidence>
<evidence type="ECO:0000256" key="2">
    <source>
        <dbReference type="SAM" id="MobiDB-lite"/>
    </source>
</evidence>
<dbReference type="PANTHER" id="PTHR14907:SF2">
    <property type="entry name" value="SUPPRESSOR APC DOMAIN-CONTAINING PROTEIN 2"/>
    <property type="match status" value="1"/>
</dbReference>
<evidence type="ECO:0000313" key="4">
    <source>
        <dbReference type="EMBL" id="CAK8675233.1"/>
    </source>
</evidence>
<dbReference type="EMBL" id="CAWYQH010000013">
    <property type="protein sequence ID" value="CAK8675233.1"/>
    <property type="molecule type" value="Genomic_DNA"/>
</dbReference>
<keyword evidence="5" id="KW-1185">Reference proteome</keyword>
<dbReference type="Pfam" id="PF25825">
    <property type="entry name" value="SAPC2_N"/>
    <property type="match status" value="1"/>
</dbReference>
<dbReference type="Proteomes" id="UP001642483">
    <property type="component" value="Unassembled WGS sequence"/>
</dbReference>
<proteinExistence type="predicted"/>
<name>A0ABP0F6A1_CLALP</name>
<keyword evidence="1" id="KW-0175">Coiled coil</keyword>